<dbReference type="InterPro" id="IPR014031">
    <property type="entry name" value="Ketoacyl_synth_C"/>
</dbReference>
<dbReference type="Proteomes" id="UP000195880">
    <property type="component" value="Chromosome"/>
</dbReference>
<name>A0A1Z1WQR4_9ACTN</name>
<gene>
    <name evidence="3" type="primary">fabF</name>
    <name evidence="3" type="ORF">SMD44_08253</name>
</gene>
<feature type="domain" description="Beta-ketoacyl synthase C-terminal" evidence="2">
    <location>
        <begin position="2"/>
        <end position="48"/>
    </location>
</feature>
<keyword evidence="1" id="KW-0808">Transferase</keyword>
<accession>A0A1Z1WQR4</accession>
<evidence type="ECO:0000259" key="2">
    <source>
        <dbReference type="Pfam" id="PF02801"/>
    </source>
</evidence>
<evidence type="ECO:0000313" key="4">
    <source>
        <dbReference type="Proteomes" id="UP000195880"/>
    </source>
</evidence>
<evidence type="ECO:0000256" key="1">
    <source>
        <dbReference type="ARBA" id="ARBA00022679"/>
    </source>
</evidence>
<dbReference type="InterPro" id="IPR000794">
    <property type="entry name" value="Beta-ketoacyl_synthase"/>
</dbReference>
<dbReference type="PANTHER" id="PTHR11712:SF336">
    <property type="entry name" value="3-OXOACYL-[ACYL-CARRIER-PROTEIN] SYNTHASE, MITOCHONDRIAL"/>
    <property type="match status" value="1"/>
</dbReference>
<organism evidence="3 4">
    <name type="scientific">Streptomyces alboflavus</name>
    <dbReference type="NCBI Taxonomy" id="67267"/>
    <lineage>
        <taxon>Bacteria</taxon>
        <taxon>Bacillati</taxon>
        <taxon>Actinomycetota</taxon>
        <taxon>Actinomycetes</taxon>
        <taxon>Kitasatosporales</taxon>
        <taxon>Streptomycetaceae</taxon>
        <taxon>Streptomyces</taxon>
    </lineage>
</organism>
<dbReference type="Pfam" id="PF02801">
    <property type="entry name" value="Ketoacyl-synt_C"/>
    <property type="match status" value="1"/>
</dbReference>
<dbReference type="InterPro" id="IPR016039">
    <property type="entry name" value="Thiolase-like"/>
</dbReference>
<dbReference type="PANTHER" id="PTHR11712">
    <property type="entry name" value="POLYKETIDE SYNTHASE-RELATED"/>
    <property type="match status" value="1"/>
</dbReference>
<dbReference type="GO" id="GO:0005829">
    <property type="term" value="C:cytosol"/>
    <property type="evidence" value="ECO:0007669"/>
    <property type="project" value="TreeGrafter"/>
</dbReference>
<dbReference type="Gene3D" id="3.40.47.10">
    <property type="match status" value="1"/>
</dbReference>
<dbReference type="EMBL" id="CP021748">
    <property type="protein sequence ID" value="ARX88766.1"/>
    <property type="molecule type" value="Genomic_DNA"/>
</dbReference>
<proteinExistence type="predicted"/>
<protein>
    <submittedName>
        <fullName evidence="3">3-oxoacyl-ACP synthase</fullName>
    </submittedName>
</protein>
<dbReference type="GO" id="GO:0004315">
    <property type="term" value="F:3-oxoacyl-[acyl-carrier-protein] synthase activity"/>
    <property type="evidence" value="ECO:0007669"/>
    <property type="project" value="TreeGrafter"/>
</dbReference>
<dbReference type="AlphaFoldDB" id="A0A1Z1WQR4"/>
<reference evidence="3 4" key="1">
    <citation type="submission" date="2017-05" db="EMBL/GenBank/DDBJ databases">
        <title>Streptomyces alboflavus Genome sequencing and assembly.</title>
        <authorList>
            <person name="Wang Y."/>
            <person name="Du B."/>
            <person name="Ding Y."/>
            <person name="Liu H."/>
            <person name="Hou Q."/>
            <person name="Liu K."/>
            <person name="Wang C."/>
            <person name="Yao L."/>
        </authorList>
    </citation>
    <scope>NUCLEOTIDE SEQUENCE [LARGE SCALE GENOMIC DNA]</scope>
    <source>
        <strain evidence="3 4">MDJK44</strain>
    </source>
</reference>
<dbReference type="KEGG" id="salf:SMD44_08253"/>
<dbReference type="GO" id="GO:0006633">
    <property type="term" value="P:fatty acid biosynthetic process"/>
    <property type="evidence" value="ECO:0007669"/>
    <property type="project" value="TreeGrafter"/>
</dbReference>
<keyword evidence="4" id="KW-1185">Reference proteome</keyword>
<dbReference type="SUPFAM" id="SSF53901">
    <property type="entry name" value="Thiolase-like"/>
    <property type="match status" value="1"/>
</dbReference>
<evidence type="ECO:0000313" key="3">
    <source>
        <dbReference type="EMBL" id="ARX88766.1"/>
    </source>
</evidence>
<sequence length="92" mass="9703">MYGDHAHRVPVSSTKSMTGHMLAAGGAVEAAVVTEAIRTGVVPPTLNCDSPEDPAMNFVAHQAQEHDVTVGVSHSFGFGGHNAVLVLRRWRG</sequence>